<dbReference type="Proteomes" id="UP000095287">
    <property type="component" value="Unplaced"/>
</dbReference>
<name>A0A1I7YI92_9BILA</name>
<reference evidence="2" key="1">
    <citation type="submission" date="2016-11" db="UniProtKB">
        <authorList>
            <consortium name="WormBaseParasite"/>
        </authorList>
    </citation>
    <scope>IDENTIFICATION</scope>
</reference>
<dbReference type="WBParaSite" id="L893_g16609.t1">
    <property type="protein sequence ID" value="L893_g16609.t1"/>
    <property type="gene ID" value="L893_g16609"/>
</dbReference>
<sequence length="71" mass="7923">MFFNAKILAEVNPSSKACKPFSVMATLSMSIIQYLLSPRAAFQPLPTLNKDLVQIHVYPPKIMIPFVVDLS</sequence>
<keyword evidence="1" id="KW-1185">Reference proteome</keyword>
<evidence type="ECO:0000313" key="2">
    <source>
        <dbReference type="WBParaSite" id="L893_g16609.t1"/>
    </source>
</evidence>
<proteinExistence type="predicted"/>
<dbReference type="AlphaFoldDB" id="A0A1I7YI92"/>
<evidence type="ECO:0000313" key="1">
    <source>
        <dbReference type="Proteomes" id="UP000095287"/>
    </source>
</evidence>
<accession>A0A1I7YI92</accession>
<protein>
    <submittedName>
        <fullName evidence="2">Ovule protein</fullName>
    </submittedName>
</protein>
<organism evidence="1 2">
    <name type="scientific">Steinernema glaseri</name>
    <dbReference type="NCBI Taxonomy" id="37863"/>
    <lineage>
        <taxon>Eukaryota</taxon>
        <taxon>Metazoa</taxon>
        <taxon>Ecdysozoa</taxon>
        <taxon>Nematoda</taxon>
        <taxon>Chromadorea</taxon>
        <taxon>Rhabditida</taxon>
        <taxon>Tylenchina</taxon>
        <taxon>Panagrolaimomorpha</taxon>
        <taxon>Strongyloidoidea</taxon>
        <taxon>Steinernematidae</taxon>
        <taxon>Steinernema</taxon>
    </lineage>
</organism>